<evidence type="ECO:0000313" key="3">
    <source>
        <dbReference type="EMBL" id="KAF1988840.1"/>
    </source>
</evidence>
<keyword evidence="4" id="KW-1185">Reference proteome</keyword>
<protein>
    <submittedName>
        <fullName evidence="3">Uncharacterized protein</fullName>
    </submittedName>
</protein>
<evidence type="ECO:0000256" key="1">
    <source>
        <dbReference type="ARBA" id="ARBA00023002"/>
    </source>
</evidence>
<proteinExistence type="inferred from homology"/>
<dbReference type="EMBL" id="ML977147">
    <property type="protein sequence ID" value="KAF1988840.1"/>
    <property type="molecule type" value="Genomic_DNA"/>
</dbReference>
<dbReference type="NCBIfam" id="NF041278">
    <property type="entry name" value="CmcJ_NvfI_EfuI"/>
    <property type="match status" value="1"/>
</dbReference>
<dbReference type="PANTHER" id="PTHR34598:SF3">
    <property type="entry name" value="OXIDOREDUCTASE AN1597"/>
    <property type="match status" value="1"/>
</dbReference>
<accession>A0A6G1H739</accession>
<organism evidence="3 4">
    <name type="scientific">Aulographum hederae CBS 113979</name>
    <dbReference type="NCBI Taxonomy" id="1176131"/>
    <lineage>
        <taxon>Eukaryota</taxon>
        <taxon>Fungi</taxon>
        <taxon>Dikarya</taxon>
        <taxon>Ascomycota</taxon>
        <taxon>Pezizomycotina</taxon>
        <taxon>Dothideomycetes</taxon>
        <taxon>Pleosporomycetidae</taxon>
        <taxon>Aulographales</taxon>
        <taxon>Aulographaceae</taxon>
    </lineage>
</organism>
<comment type="similarity">
    <text evidence="2">Belongs to the asaB hydroxylase/desaturase family.</text>
</comment>
<gene>
    <name evidence="3" type="ORF">K402DRAFT_327789</name>
</gene>
<dbReference type="PANTHER" id="PTHR34598">
    <property type="entry name" value="BLL6449 PROTEIN"/>
    <property type="match status" value="1"/>
</dbReference>
<evidence type="ECO:0000256" key="2">
    <source>
        <dbReference type="ARBA" id="ARBA00023604"/>
    </source>
</evidence>
<sequence>MGVEKIIEDVGGREEEFTLEMNGFMYAKQDTKVMLTTEDLEDTEKITSQYYPEMEKWLKEVTGAPRALIIHHGVRISNTTFSVNSIKKEDVGKKSIPQAAVLAAHLDQSSWQAGQVLHNHFPEECETLMHGRWMLVNAWRPIKPVYKHPFGVADASTVPHSDLVIRQNRWMKDIRESMGLVPNDAHRWYYKYGQGPDDVLIFKQFDNHGKARACPHTAFVDDEFEDAAPRESIELRAILMWPEHESVLAGSGP</sequence>
<dbReference type="AlphaFoldDB" id="A0A6G1H739"/>
<evidence type="ECO:0000313" key="4">
    <source>
        <dbReference type="Proteomes" id="UP000800041"/>
    </source>
</evidence>
<dbReference type="GO" id="GO:0016491">
    <property type="term" value="F:oxidoreductase activity"/>
    <property type="evidence" value="ECO:0007669"/>
    <property type="project" value="UniProtKB-KW"/>
</dbReference>
<name>A0A6G1H739_9PEZI</name>
<reference evidence="3" key="1">
    <citation type="journal article" date="2020" name="Stud. Mycol.">
        <title>101 Dothideomycetes genomes: a test case for predicting lifestyles and emergence of pathogens.</title>
        <authorList>
            <person name="Haridas S."/>
            <person name="Albert R."/>
            <person name="Binder M."/>
            <person name="Bloem J."/>
            <person name="Labutti K."/>
            <person name="Salamov A."/>
            <person name="Andreopoulos B."/>
            <person name="Baker S."/>
            <person name="Barry K."/>
            <person name="Bills G."/>
            <person name="Bluhm B."/>
            <person name="Cannon C."/>
            <person name="Castanera R."/>
            <person name="Culley D."/>
            <person name="Daum C."/>
            <person name="Ezra D."/>
            <person name="Gonzalez J."/>
            <person name="Henrissat B."/>
            <person name="Kuo A."/>
            <person name="Liang C."/>
            <person name="Lipzen A."/>
            <person name="Lutzoni F."/>
            <person name="Magnuson J."/>
            <person name="Mondo S."/>
            <person name="Nolan M."/>
            <person name="Ohm R."/>
            <person name="Pangilinan J."/>
            <person name="Park H.-J."/>
            <person name="Ramirez L."/>
            <person name="Alfaro M."/>
            <person name="Sun H."/>
            <person name="Tritt A."/>
            <person name="Yoshinaga Y."/>
            <person name="Zwiers L.-H."/>
            <person name="Turgeon B."/>
            <person name="Goodwin S."/>
            <person name="Spatafora J."/>
            <person name="Crous P."/>
            <person name="Grigoriev I."/>
        </authorList>
    </citation>
    <scope>NUCLEOTIDE SEQUENCE</scope>
    <source>
        <strain evidence="3">CBS 113979</strain>
    </source>
</reference>
<dbReference type="Proteomes" id="UP000800041">
    <property type="component" value="Unassembled WGS sequence"/>
</dbReference>
<dbReference type="OrthoDB" id="412788at2759"/>
<dbReference type="InterPro" id="IPR044053">
    <property type="entry name" value="AsaB-like"/>
</dbReference>
<keyword evidence="1" id="KW-0560">Oxidoreductase</keyword>